<evidence type="ECO:0000256" key="6">
    <source>
        <dbReference type="ARBA" id="ARBA00022694"/>
    </source>
</evidence>
<dbReference type="Gene3D" id="3.80.30.20">
    <property type="entry name" value="tm_1862 like domain"/>
    <property type="match status" value="1"/>
</dbReference>
<dbReference type="STRING" id="765177.Desmu_1097"/>
<dbReference type="FunFam" id="3.80.30.20:FF:000002">
    <property type="entry name" value="threonylcarbamoyladenosine tRNA methylthiotransferase isoform X2"/>
    <property type="match status" value="1"/>
</dbReference>
<dbReference type="GeneID" id="10153807"/>
<evidence type="ECO:0000256" key="11">
    <source>
        <dbReference type="RuleBase" id="RU368081"/>
    </source>
</evidence>
<dbReference type="Pfam" id="PF01938">
    <property type="entry name" value="TRAM"/>
    <property type="match status" value="1"/>
</dbReference>
<dbReference type="PROSITE" id="PS51918">
    <property type="entry name" value="RADICAL_SAM"/>
    <property type="match status" value="1"/>
</dbReference>
<evidence type="ECO:0000256" key="7">
    <source>
        <dbReference type="ARBA" id="ARBA00022723"/>
    </source>
</evidence>
<dbReference type="NCBIfam" id="TIGR01578">
    <property type="entry name" value="MiaB-like-B"/>
    <property type="match status" value="1"/>
</dbReference>
<dbReference type="Gene3D" id="3.40.50.12160">
    <property type="entry name" value="Methylthiotransferase, N-terminal domain"/>
    <property type="match status" value="1"/>
</dbReference>
<keyword evidence="9 11" id="KW-0411">Iron-sulfur</keyword>
<comment type="catalytic activity">
    <reaction evidence="10 11">
        <text>N(6)-L-threonylcarbamoyladenosine(37) in tRNA + (sulfur carrier)-SH + AH2 + 2 S-adenosyl-L-methionine = 2-methylsulfanyl-N(6)-L-threonylcarbamoyladenosine(37) in tRNA + (sulfur carrier)-H + 5'-deoxyadenosine + L-methionine + A + S-adenosyl-L-homocysteine + 2 H(+)</text>
        <dbReference type="Rhea" id="RHEA:37075"/>
        <dbReference type="Rhea" id="RHEA-COMP:10163"/>
        <dbReference type="Rhea" id="RHEA-COMP:11092"/>
        <dbReference type="Rhea" id="RHEA-COMP:14737"/>
        <dbReference type="Rhea" id="RHEA-COMP:14739"/>
        <dbReference type="ChEBI" id="CHEBI:13193"/>
        <dbReference type="ChEBI" id="CHEBI:15378"/>
        <dbReference type="ChEBI" id="CHEBI:17319"/>
        <dbReference type="ChEBI" id="CHEBI:17499"/>
        <dbReference type="ChEBI" id="CHEBI:29917"/>
        <dbReference type="ChEBI" id="CHEBI:57844"/>
        <dbReference type="ChEBI" id="CHEBI:57856"/>
        <dbReference type="ChEBI" id="CHEBI:59789"/>
        <dbReference type="ChEBI" id="CHEBI:64428"/>
        <dbReference type="ChEBI" id="CHEBI:74418"/>
        <dbReference type="ChEBI" id="CHEBI:74420"/>
        <dbReference type="EC" id="2.8.4.5"/>
    </reaction>
</comment>
<evidence type="ECO:0000256" key="8">
    <source>
        <dbReference type="ARBA" id="ARBA00023004"/>
    </source>
</evidence>
<comment type="cofactor">
    <cofactor evidence="11">
        <name>[4Fe-4S] cluster</name>
        <dbReference type="ChEBI" id="CHEBI:49883"/>
    </cofactor>
    <text evidence="11">Binds 1 or 2 [4Fe-4S] cluster. One cluster is coordinated with 3 cysteines and an exchangeable S-adenosyl-L-methionine.</text>
</comment>
<dbReference type="InterPro" id="IPR058240">
    <property type="entry name" value="rSAM_sf"/>
</dbReference>
<evidence type="ECO:0000256" key="5">
    <source>
        <dbReference type="ARBA" id="ARBA00022691"/>
    </source>
</evidence>
<dbReference type="NCBIfam" id="TIGR00089">
    <property type="entry name" value="MiaB/RimO family radical SAM methylthiotransferase"/>
    <property type="match status" value="1"/>
</dbReference>
<feature type="domain" description="Radical SAM core" evidence="13">
    <location>
        <begin position="131"/>
        <end position="364"/>
    </location>
</feature>
<dbReference type="InterPro" id="IPR002792">
    <property type="entry name" value="TRAM_dom"/>
</dbReference>
<dbReference type="SMART" id="SM00729">
    <property type="entry name" value="Elp3"/>
    <property type="match status" value="1"/>
</dbReference>
<reference evidence="14 15" key="2">
    <citation type="journal article" date="2011" name="Stand. Genomic Sci.">
        <title>Complete genome sequence of Desulfurococcus mucosus type strain (O7/1).</title>
        <authorList>
            <person name="Wirth R."/>
            <person name="Chertkov O."/>
            <person name="Held B."/>
            <person name="Lapidus A."/>
            <person name="Nolan M."/>
            <person name="Lucas S."/>
            <person name="Hammon N."/>
            <person name="Deshpande S."/>
            <person name="Cheng J.F."/>
            <person name="Tapia R."/>
            <person name="Han C."/>
            <person name="Goodwin L."/>
            <person name="Pitluck S."/>
            <person name="Liolios K."/>
            <person name="Ioanna P."/>
            <person name="Ivanova N."/>
            <person name="Mavromatis K."/>
            <person name="Mikhailova N."/>
            <person name="Pati A."/>
            <person name="Chen A."/>
            <person name="Palaniappan K."/>
            <person name="Land M."/>
            <person name="Hauser L."/>
            <person name="Chang Y.J."/>
            <person name="Jeffries C.D."/>
            <person name="Bilek Y."/>
            <person name="Hader T."/>
            <person name="Rohde M."/>
            <person name="Spring S."/>
            <person name="Sikorski J."/>
            <person name="Goker M."/>
            <person name="Woyke T."/>
            <person name="Bristow J."/>
            <person name="Eisen J.A."/>
            <person name="Markowitz V."/>
            <person name="Hugenholtz P."/>
            <person name="Kyrpides N.C."/>
            <person name="Klenk H.P."/>
        </authorList>
    </citation>
    <scope>NUCLEOTIDE SEQUENCE [LARGE SCALE GENOMIC DNA]</scope>
    <source>
        <strain evidence="15">ATCC 35584 / DSM 2162 / JCM 9187 / O7/1</strain>
    </source>
</reference>
<dbReference type="OrthoDB" id="372134at2157"/>
<keyword evidence="6 11" id="KW-0819">tRNA processing</keyword>
<gene>
    <name evidence="14" type="ordered locus">Desmu_1097</name>
</gene>
<organism evidence="14 15">
    <name type="scientific">Desulfurococcus mucosus (strain ATCC 35584 / DSM 2162 / JCM 9187 / O7/1)</name>
    <dbReference type="NCBI Taxonomy" id="765177"/>
    <lineage>
        <taxon>Archaea</taxon>
        <taxon>Thermoproteota</taxon>
        <taxon>Thermoprotei</taxon>
        <taxon>Desulfurococcales</taxon>
        <taxon>Desulfurococcaceae</taxon>
        <taxon>Desulfurococcus</taxon>
    </lineage>
</organism>
<dbReference type="InterPro" id="IPR006638">
    <property type="entry name" value="Elp3/MiaA/NifB-like_rSAM"/>
</dbReference>
<dbReference type="EC" id="2.8.4.5" evidence="11"/>
<dbReference type="eggNOG" id="arCOG01358">
    <property type="taxonomic scope" value="Archaea"/>
</dbReference>
<dbReference type="Proteomes" id="UP000001068">
    <property type="component" value="Chromosome"/>
</dbReference>
<reference evidence="15" key="1">
    <citation type="submission" date="2010-11" db="EMBL/GenBank/DDBJ databases">
        <title>The complete genome of Desulfurococcus mucosus DSM 2162.</title>
        <authorList>
            <consortium name="US DOE Joint Genome Institute (JGI-PGF)"/>
            <person name="Lucas S."/>
            <person name="Copeland A."/>
            <person name="Lapidus A."/>
            <person name="Bruce D."/>
            <person name="Goodwin L."/>
            <person name="Pitluck S."/>
            <person name="Kyrpides N."/>
            <person name="Mavromatis K."/>
            <person name="Pagani I."/>
            <person name="Ivanova N."/>
            <person name="Ovchinnikova G."/>
            <person name="Chertkov O."/>
            <person name="Held B."/>
            <person name="Brettin T."/>
            <person name="Detter J.C."/>
            <person name="Tapia R."/>
            <person name="Han C."/>
            <person name="Land M."/>
            <person name="Hauser L."/>
            <person name="Markowitz V."/>
            <person name="Cheng J.-F."/>
            <person name="Hugenholtz P."/>
            <person name="Woyke T."/>
            <person name="Wu D."/>
            <person name="Wirth R."/>
            <person name="Bilek Y."/>
            <person name="Hader T."/>
            <person name="Klenk H.-P."/>
            <person name="Eisen J.A."/>
        </authorList>
    </citation>
    <scope>NUCLEOTIDE SEQUENCE [LARGE SCALE GENOMIC DNA]</scope>
    <source>
        <strain evidence="15">ATCC 35584 / DSM 2162 / JCM 9187 / O7/1</strain>
    </source>
</reference>
<dbReference type="CDD" id="cd01335">
    <property type="entry name" value="Radical_SAM"/>
    <property type="match status" value="1"/>
</dbReference>
<name>E8RA93_DESM0</name>
<dbReference type="KEGG" id="dmu:Desmu_1097"/>
<comment type="similarity">
    <text evidence="2 11">Belongs to the methylthiotransferase family. CDKAL1 subfamily.</text>
</comment>
<accession>E8RA93</accession>
<dbReference type="PROSITE" id="PS51449">
    <property type="entry name" value="MTTASE_N"/>
    <property type="match status" value="1"/>
</dbReference>
<evidence type="ECO:0000256" key="3">
    <source>
        <dbReference type="ARBA" id="ARBA00022485"/>
    </source>
</evidence>
<protein>
    <recommendedName>
        <fullName evidence="11">tRNA-t(6)A37 methylthiotransferase</fullName>
        <ecNumber evidence="11">2.8.4.5</ecNumber>
    </recommendedName>
</protein>
<dbReference type="SFLD" id="SFLDS00029">
    <property type="entry name" value="Radical_SAM"/>
    <property type="match status" value="1"/>
</dbReference>
<dbReference type="GO" id="GO:0051539">
    <property type="term" value="F:4 iron, 4 sulfur cluster binding"/>
    <property type="evidence" value="ECO:0007669"/>
    <property type="project" value="UniProtKB-UniRule"/>
</dbReference>
<evidence type="ECO:0000313" key="15">
    <source>
        <dbReference type="Proteomes" id="UP000001068"/>
    </source>
</evidence>
<keyword evidence="15" id="KW-1185">Reference proteome</keyword>
<dbReference type="InterPro" id="IPR006466">
    <property type="entry name" value="MiaB-like_arc_euk"/>
</dbReference>
<dbReference type="SFLD" id="SFLDG01082">
    <property type="entry name" value="B12-binding_domain_containing"/>
    <property type="match status" value="1"/>
</dbReference>
<dbReference type="HOGENOM" id="CLU_018697_4_2_2"/>
<keyword evidence="8 11" id="KW-0408">Iron</keyword>
<dbReference type="RefSeq" id="WP_013562621.1">
    <property type="nucleotide sequence ID" value="NC_014961.1"/>
</dbReference>
<dbReference type="AlphaFoldDB" id="E8RA93"/>
<dbReference type="Pfam" id="PF00919">
    <property type="entry name" value="UPF0004"/>
    <property type="match status" value="1"/>
</dbReference>
<dbReference type="Pfam" id="PF04055">
    <property type="entry name" value="Radical_SAM"/>
    <property type="match status" value="1"/>
</dbReference>
<evidence type="ECO:0000259" key="13">
    <source>
        <dbReference type="PROSITE" id="PS51918"/>
    </source>
</evidence>
<dbReference type="InterPro" id="IPR023404">
    <property type="entry name" value="rSAM_horseshoe"/>
</dbReference>
<dbReference type="InterPro" id="IPR007197">
    <property type="entry name" value="rSAM"/>
</dbReference>
<dbReference type="InterPro" id="IPR038135">
    <property type="entry name" value="Methylthiotransferase_N_sf"/>
</dbReference>
<evidence type="ECO:0000256" key="9">
    <source>
        <dbReference type="ARBA" id="ARBA00023014"/>
    </source>
</evidence>
<evidence type="ECO:0000256" key="2">
    <source>
        <dbReference type="ARBA" id="ARBA00008616"/>
    </source>
</evidence>
<evidence type="ECO:0000256" key="4">
    <source>
        <dbReference type="ARBA" id="ARBA00022679"/>
    </source>
</evidence>
<dbReference type="EMBL" id="CP002363">
    <property type="protein sequence ID" value="ADV65399.1"/>
    <property type="molecule type" value="Genomic_DNA"/>
</dbReference>
<keyword evidence="5 11" id="KW-0949">S-adenosyl-L-methionine</keyword>
<dbReference type="InterPro" id="IPR013848">
    <property type="entry name" value="Methylthiotransferase_N"/>
</dbReference>
<evidence type="ECO:0000256" key="10">
    <source>
        <dbReference type="ARBA" id="ARBA00051661"/>
    </source>
</evidence>
<feature type="domain" description="MTTase N-terminal" evidence="12">
    <location>
        <begin position="1"/>
        <end position="115"/>
    </location>
</feature>
<dbReference type="SUPFAM" id="SSF102114">
    <property type="entry name" value="Radical SAM enzymes"/>
    <property type="match status" value="1"/>
</dbReference>
<dbReference type="PANTHER" id="PTHR11918">
    <property type="entry name" value="RADICAL SAM PROTEINS"/>
    <property type="match status" value="1"/>
</dbReference>
<dbReference type="GO" id="GO:0035598">
    <property type="term" value="F:tRNA (N(6)-L-threonylcarbamoyladenosine(37)-C(2))-methylthiotransferase activity"/>
    <property type="evidence" value="ECO:0007669"/>
    <property type="project" value="UniProtKB-UniRule"/>
</dbReference>
<sequence>MKVYIETYGCALNRSDEALMRESITGKGHVLVNDPGDADAIIINTCTVRLDTEYHMVKRIRELYKLSMEAGKKLIVAGCMARAQPYTVSRIAPGASLLSPQNSPRVVEVLEAPGRVVMINGVRARDRIGVYVENRVAPIPVQEGCLSNCSFCISRHARRVLVSHSIDAVVKAVGKAVRDGAVEVQLTGMDLGTYGMDLYRARRLPDLIRRIVENVRGNYMLRVGMINPEHLRHILEDLVKVVADAENVYKFLHIPLQSGSNRVLKLMRRNYTVEEYLEMVDRVKSSIPEVSIATDIIVGHPMESEEDFAETLRVIEEAGFERVHLAGYSMRPLTCSAAMQQLPTSVRKERVLKALRVVEKVGMRVRARYVGTSVRCFITEHTGTWVCRLTNYIPVVIRGGAGSTLDYGKWVEVLVEEATFFDLRGRLP</sequence>
<dbReference type="InterPro" id="IPR005839">
    <property type="entry name" value="Methylthiotransferase"/>
</dbReference>
<keyword evidence="3 11" id="KW-0004">4Fe-4S</keyword>
<evidence type="ECO:0000259" key="12">
    <source>
        <dbReference type="PROSITE" id="PS51449"/>
    </source>
</evidence>
<keyword evidence="4 11" id="KW-0808">Transferase</keyword>
<evidence type="ECO:0000256" key="1">
    <source>
        <dbReference type="ARBA" id="ARBA00002399"/>
    </source>
</evidence>
<evidence type="ECO:0000313" key="14">
    <source>
        <dbReference type="EMBL" id="ADV65399.1"/>
    </source>
</evidence>
<dbReference type="PANTHER" id="PTHR11918:SF45">
    <property type="entry name" value="THREONYLCARBAMOYLADENOSINE TRNA METHYLTHIOTRANSFERASE"/>
    <property type="match status" value="1"/>
</dbReference>
<proteinExistence type="inferred from homology"/>
<comment type="function">
    <text evidence="1 11">Catalyzes the methylthiolation of N6-threonylcarbamoyladenosine (t(6)A), leading to the formation of 2-methylthio-N6-threonylcarbamoyladenosine (ms(2)t(6)A) at position 37 in tRNAs that read codons beginning with adenine.</text>
</comment>
<dbReference type="GO" id="GO:0046872">
    <property type="term" value="F:metal ion binding"/>
    <property type="evidence" value="ECO:0007669"/>
    <property type="project" value="UniProtKB-UniRule"/>
</dbReference>
<keyword evidence="7 11" id="KW-0479">Metal-binding</keyword>